<comment type="catalytic activity">
    <reaction evidence="10">
        <text>resolvin D1 + NAD(+) = 8-oxoresolvin D1 + NADH + H(+)</text>
        <dbReference type="Rhea" id="RHEA:50124"/>
        <dbReference type="ChEBI" id="CHEBI:15378"/>
        <dbReference type="ChEBI" id="CHEBI:57540"/>
        <dbReference type="ChEBI" id="CHEBI:57945"/>
        <dbReference type="ChEBI" id="CHEBI:132079"/>
        <dbReference type="ChEBI" id="CHEBI:132080"/>
    </reaction>
    <physiologicalReaction direction="left-to-right" evidence="10">
        <dbReference type="Rhea" id="RHEA:50125"/>
    </physiologicalReaction>
</comment>
<organism evidence="23 24">
    <name type="scientific">Saccoglossus kowalevskii</name>
    <name type="common">Acorn worm</name>
    <dbReference type="NCBI Taxonomy" id="10224"/>
    <lineage>
        <taxon>Eukaryota</taxon>
        <taxon>Metazoa</taxon>
        <taxon>Hemichordata</taxon>
        <taxon>Enteropneusta</taxon>
        <taxon>Harrimaniidae</taxon>
        <taxon>Saccoglossus</taxon>
    </lineage>
</organism>
<sequence>MGVINKVALITGAADGIGKALATRLLEKGAKAVSILDVKDEKAQESVTSLNSVFGGEKVIYIHCDVSNNEHMKAAFTKTKELFGGLDIVCNNAGIIDEFNWERCVDINLKGVIRGTYLGVEFMGTKNGGNGGVVINTSSTNGFLPNPLFPVYDATKHGIIGFTRSAAAELMVKENNVRVNALCPALVDTPMRDDMTKGSRYGDQYAQRIASVRQVKMSLLIDTAMKLIEDSGYNGTTCAVVPDDPMLVLEPPVINIK</sequence>
<evidence type="ECO:0000256" key="3">
    <source>
        <dbReference type="ARBA" id="ARBA00038968"/>
    </source>
</evidence>
<evidence type="ECO:0000256" key="15">
    <source>
        <dbReference type="ARBA" id="ARBA00048393"/>
    </source>
</evidence>
<evidence type="ECO:0000256" key="18">
    <source>
        <dbReference type="ARBA" id="ARBA00048739"/>
    </source>
</evidence>
<comment type="catalytic activity">
    <reaction evidence="18">
        <text>prostaglandin E2 + NAD(+) = 15-oxoprostaglandin E2 + NADH + H(+)</text>
        <dbReference type="Rhea" id="RHEA:11876"/>
        <dbReference type="ChEBI" id="CHEBI:15378"/>
        <dbReference type="ChEBI" id="CHEBI:57400"/>
        <dbReference type="ChEBI" id="CHEBI:57540"/>
        <dbReference type="ChEBI" id="CHEBI:57945"/>
        <dbReference type="ChEBI" id="CHEBI:606564"/>
        <dbReference type="EC" id="1.1.1.141"/>
    </reaction>
    <physiologicalReaction direction="left-to-right" evidence="18">
        <dbReference type="Rhea" id="RHEA:11877"/>
    </physiologicalReaction>
</comment>
<dbReference type="Pfam" id="PF00106">
    <property type="entry name" value="adh_short"/>
    <property type="match status" value="1"/>
</dbReference>
<evidence type="ECO:0000256" key="12">
    <source>
        <dbReference type="ARBA" id="ARBA00048140"/>
    </source>
</evidence>
<evidence type="ECO:0000256" key="16">
    <source>
        <dbReference type="ARBA" id="ARBA00048535"/>
    </source>
</evidence>
<evidence type="ECO:0000313" key="24">
    <source>
        <dbReference type="RefSeq" id="XP_006811600.1"/>
    </source>
</evidence>
<evidence type="ECO:0000256" key="20">
    <source>
        <dbReference type="ARBA" id="ARBA00049151"/>
    </source>
</evidence>
<evidence type="ECO:0000313" key="23">
    <source>
        <dbReference type="Proteomes" id="UP000694865"/>
    </source>
</evidence>
<evidence type="ECO:0000256" key="21">
    <source>
        <dbReference type="ARBA" id="ARBA00049188"/>
    </source>
</evidence>
<comment type="similarity">
    <text evidence="1 22">Belongs to the short-chain dehydrogenases/reductases (SDR) family.</text>
</comment>
<dbReference type="PANTHER" id="PTHR44229:SF4">
    <property type="entry name" value="15-HYDROXYPROSTAGLANDIN DEHYDROGENASE [NAD(+)]"/>
    <property type="match status" value="1"/>
</dbReference>
<evidence type="ECO:0000256" key="10">
    <source>
        <dbReference type="ARBA" id="ARBA00047672"/>
    </source>
</evidence>
<dbReference type="EC" id="1.1.1.141" evidence="3"/>
<evidence type="ECO:0000256" key="17">
    <source>
        <dbReference type="ARBA" id="ARBA00048611"/>
    </source>
</evidence>
<dbReference type="RefSeq" id="XP_006811600.1">
    <property type="nucleotide sequence ID" value="XM_006811537.1"/>
</dbReference>
<keyword evidence="2" id="KW-0560">Oxidoreductase</keyword>
<gene>
    <name evidence="24" type="primary">LOC102803128</name>
</gene>
<dbReference type="GeneID" id="102803128"/>
<evidence type="ECO:0000256" key="13">
    <source>
        <dbReference type="ARBA" id="ARBA00048144"/>
    </source>
</evidence>
<dbReference type="InterPro" id="IPR036291">
    <property type="entry name" value="NAD(P)-bd_dom_sf"/>
</dbReference>
<dbReference type="Proteomes" id="UP000694865">
    <property type="component" value="Unplaced"/>
</dbReference>
<accession>A0ABM0LV09</accession>
<reference evidence="24" key="1">
    <citation type="submission" date="2025-08" db="UniProtKB">
        <authorList>
            <consortium name="RefSeq"/>
        </authorList>
    </citation>
    <scope>IDENTIFICATION</scope>
    <source>
        <tissue evidence="24">Testes</tissue>
    </source>
</reference>
<evidence type="ECO:0000256" key="9">
    <source>
        <dbReference type="ARBA" id="ARBA00047325"/>
    </source>
</evidence>
<evidence type="ECO:0000256" key="2">
    <source>
        <dbReference type="ARBA" id="ARBA00023002"/>
    </source>
</evidence>
<keyword evidence="23" id="KW-1185">Reference proteome</keyword>
<comment type="catalytic activity">
    <reaction evidence="17">
        <text>prostaglandin A1 + NAD(+) = 15-oxo-prostaglandin A1 + NADH + H(+)</text>
        <dbReference type="Rhea" id="RHEA:41263"/>
        <dbReference type="ChEBI" id="CHEBI:15378"/>
        <dbReference type="ChEBI" id="CHEBI:57398"/>
        <dbReference type="ChEBI" id="CHEBI:57540"/>
        <dbReference type="ChEBI" id="CHEBI:57945"/>
        <dbReference type="ChEBI" id="CHEBI:85072"/>
    </reaction>
    <physiologicalReaction direction="left-to-right" evidence="17">
        <dbReference type="Rhea" id="RHEA:41264"/>
    </physiologicalReaction>
</comment>
<name>A0ABM0LV09_SACKO</name>
<evidence type="ECO:0000256" key="4">
    <source>
        <dbReference type="ARBA" id="ARBA00039060"/>
    </source>
</evidence>
<comment type="catalytic activity">
    <reaction evidence="19">
        <text>resolvin D2 + NAD(+) = 16-oxoresolvin D2 + NADH + H(+)</text>
        <dbReference type="Rhea" id="RHEA:53588"/>
        <dbReference type="ChEBI" id="CHEBI:15378"/>
        <dbReference type="ChEBI" id="CHEBI:57540"/>
        <dbReference type="ChEBI" id="CHEBI:57945"/>
        <dbReference type="ChEBI" id="CHEBI:133367"/>
        <dbReference type="ChEBI" id="CHEBI:137498"/>
    </reaction>
    <physiologicalReaction direction="left-to-right" evidence="19">
        <dbReference type="Rhea" id="RHEA:53589"/>
    </physiologicalReaction>
</comment>
<dbReference type="SUPFAM" id="SSF51735">
    <property type="entry name" value="NAD(P)-binding Rossmann-fold domains"/>
    <property type="match status" value="1"/>
</dbReference>
<comment type="function">
    <text evidence="8">Catalyzes the NAD-dependent dehydrogenation (oxidation) of a broad array of hydroxylated polyunsaturated fatty acids (mainly eicosanoids and docosanoids, including prostaglandins, lipoxins and resolvins), yielding their corresponding keto (oxo) metabolites. Decreases the levels of the pro-proliferative prostaglandins such as prostaglandin E2 (whose activity is increased in cancer because of an increase in the expression of cyclooxygenase 2) and generates oxo-fatty acid products that can profoundly influence cell function by abrogating pro-inflammatory cytokine expression. Converts resolvins E1, D1 and D2 to their oxo products, which represents a mode of resolvin inactivation. Resolvin E1 plays important roles during the resolution phase of acute inflammation, while resolvins D1 and D2 have a unique role in obesity-induced adipose inflammation.</text>
</comment>
<comment type="catalytic activity">
    <reaction evidence="12">
        <text>15-oxo-(5S,6R)-dihydroxy-(7E,9E,11Z)-eicosatrienoate + NADH + H(+) = (5S,6R,15S)-trihydroxy-(7E,9E,11Z)-eicosatrienoate + NAD(+)</text>
        <dbReference type="Rhea" id="RHEA:41596"/>
        <dbReference type="ChEBI" id="CHEBI:15378"/>
        <dbReference type="ChEBI" id="CHEBI:57540"/>
        <dbReference type="ChEBI" id="CHEBI:57945"/>
        <dbReference type="ChEBI" id="CHEBI:78325"/>
        <dbReference type="ChEBI" id="CHEBI:78329"/>
    </reaction>
    <physiologicalReaction direction="left-to-right" evidence="12">
        <dbReference type="Rhea" id="RHEA:41597"/>
    </physiologicalReaction>
</comment>
<dbReference type="PRINTS" id="PR00080">
    <property type="entry name" value="SDRFAMILY"/>
</dbReference>
<evidence type="ECO:0000256" key="19">
    <source>
        <dbReference type="ARBA" id="ARBA00048921"/>
    </source>
</evidence>
<comment type="catalytic activity">
    <reaction evidence="9">
        <text>prostaglandin E1 + NAD(+) = 15-oxoprostaglandin E1 + NADH + H(+)</text>
        <dbReference type="Rhea" id="RHEA:16477"/>
        <dbReference type="ChEBI" id="CHEBI:15378"/>
        <dbReference type="ChEBI" id="CHEBI:57397"/>
        <dbReference type="ChEBI" id="CHEBI:57401"/>
        <dbReference type="ChEBI" id="CHEBI:57540"/>
        <dbReference type="ChEBI" id="CHEBI:57945"/>
    </reaction>
    <physiologicalReaction direction="left-to-right" evidence="9">
        <dbReference type="Rhea" id="RHEA:16478"/>
    </physiologicalReaction>
</comment>
<evidence type="ECO:0000256" key="6">
    <source>
        <dbReference type="ARBA" id="ARBA00041812"/>
    </source>
</evidence>
<dbReference type="InterPro" id="IPR002347">
    <property type="entry name" value="SDR_fam"/>
</dbReference>
<comment type="catalytic activity">
    <reaction evidence="20">
        <text>(15S)-hydroxy-(5Z,8Z,11Z,13E)-eicosatetraenoate + NAD(+) = 15-oxo-(5Z,8Z,11Z,13E)-eicosatetraenoate + NADH + H(+)</text>
        <dbReference type="Rhea" id="RHEA:23260"/>
        <dbReference type="ChEBI" id="CHEBI:15378"/>
        <dbReference type="ChEBI" id="CHEBI:57409"/>
        <dbReference type="ChEBI" id="CHEBI:57410"/>
        <dbReference type="ChEBI" id="CHEBI:57540"/>
        <dbReference type="ChEBI" id="CHEBI:57945"/>
        <dbReference type="EC" id="1.1.1.232"/>
    </reaction>
    <physiologicalReaction direction="left-to-right" evidence="20">
        <dbReference type="Rhea" id="RHEA:23261"/>
    </physiologicalReaction>
</comment>
<evidence type="ECO:0000256" key="5">
    <source>
        <dbReference type="ARBA" id="ARBA00040276"/>
    </source>
</evidence>
<evidence type="ECO:0000256" key="22">
    <source>
        <dbReference type="RuleBase" id="RU000363"/>
    </source>
</evidence>
<dbReference type="EC" id="1.1.1.232" evidence="4"/>
<proteinExistence type="inferred from homology"/>
<evidence type="ECO:0000256" key="1">
    <source>
        <dbReference type="ARBA" id="ARBA00006484"/>
    </source>
</evidence>
<comment type="catalytic activity">
    <reaction evidence="15">
        <text>resolvin D2 + NAD(+) = 7-oxoresolvin D2 + NADH + H(+)</text>
        <dbReference type="Rhea" id="RHEA:53584"/>
        <dbReference type="ChEBI" id="CHEBI:15378"/>
        <dbReference type="ChEBI" id="CHEBI:57540"/>
        <dbReference type="ChEBI" id="CHEBI:57945"/>
        <dbReference type="ChEBI" id="CHEBI:133367"/>
        <dbReference type="ChEBI" id="CHEBI:137497"/>
    </reaction>
    <physiologicalReaction direction="left-to-right" evidence="15">
        <dbReference type="Rhea" id="RHEA:53585"/>
    </physiologicalReaction>
</comment>
<dbReference type="Gene3D" id="3.40.50.720">
    <property type="entry name" value="NAD(P)-binding Rossmann-like Domain"/>
    <property type="match status" value="1"/>
</dbReference>
<comment type="catalytic activity">
    <reaction evidence="16">
        <text>lipoxin A4 + NAD(+) = 15-oxo-(5S,6R)-dihydroxy-(7E,9E,11Z,13E)-eicosatetraenoate + NADH + H(+)</text>
        <dbReference type="Rhea" id="RHEA:41572"/>
        <dbReference type="ChEBI" id="CHEBI:15378"/>
        <dbReference type="ChEBI" id="CHEBI:57540"/>
        <dbReference type="ChEBI" id="CHEBI:57945"/>
        <dbReference type="ChEBI" id="CHEBI:67026"/>
        <dbReference type="ChEBI" id="CHEBI:78311"/>
    </reaction>
    <physiologicalReaction direction="left-to-right" evidence="16">
        <dbReference type="Rhea" id="RHEA:41573"/>
    </physiologicalReaction>
</comment>
<evidence type="ECO:0000256" key="11">
    <source>
        <dbReference type="ARBA" id="ARBA00048008"/>
    </source>
</evidence>
<evidence type="ECO:0000256" key="14">
    <source>
        <dbReference type="ARBA" id="ARBA00048170"/>
    </source>
</evidence>
<comment type="catalytic activity">
    <reaction evidence="14">
        <text>resolvin D1 + NAD(+) = 17-oxoresolvin D1 + NADH + H(+)</text>
        <dbReference type="Rhea" id="RHEA:50128"/>
        <dbReference type="ChEBI" id="CHEBI:15378"/>
        <dbReference type="ChEBI" id="CHEBI:57540"/>
        <dbReference type="ChEBI" id="CHEBI:57945"/>
        <dbReference type="ChEBI" id="CHEBI:132079"/>
        <dbReference type="ChEBI" id="CHEBI:132081"/>
    </reaction>
    <physiologicalReaction direction="left-to-right" evidence="14">
        <dbReference type="Rhea" id="RHEA:50129"/>
    </physiologicalReaction>
</comment>
<comment type="catalytic activity">
    <reaction evidence="11">
        <text>14-hydroxy-(4Z,7Z,10Z,12E,16Z,19Z)-docosahexaenoate + NAD(+) = 14-oxo-(4Z,7Z,10Z,12E,16Z,19Z)-docosahexaenoate + NADH + H(+)</text>
        <dbReference type="Rhea" id="RHEA:48952"/>
        <dbReference type="ChEBI" id="CHEBI:15378"/>
        <dbReference type="ChEBI" id="CHEBI:57540"/>
        <dbReference type="ChEBI" id="CHEBI:57945"/>
        <dbReference type="ChEBI" id="CHEBI:90866"/>
        <dbReference type="ChEBI" id="CHEBI:90867"/>
    </reaction>
    <physiologicalReaction direction="left-to-right" evidence="11">
        <dbReference type="Rhea" id="RHEA:48953"/>
    </physiologicalReaction>
</comment>
<comment type="catalytic activity">
    <reaction evidence="21">
        <text>resolvin E1 + NAD(+) = 18-oxo-resolvin E1 + NADH + H(+)</text>
        <dbReference type="Rhea" id="RHEA:49244"/>
        <dbReference type="ChEBI" id="CHEBI:15378"/>
        <dbReference type="ChEBI" id="CHEBI:57540"/>
        <dbReference type="ChEBI" id="CHEBI:57945"/>
        <dbReference type="ChEBI" id="CHEBI:91000"/>
        <dbReference type="ChEBI" id="CHEBI:91001"/>
    </reaction>
    <physiologicalReaction direction="left-to-right" evidence="21">
        <dbReference type="Rhea" id="RHEA:49245"/>
    </physiologicalReaction>
</comment>
<dbReference type="PRINTS" id="PR00081">
    <property type="entry name" value="GDHRDH"/>
</dbReference>
<dbReference type="PANTHER" id="PTHR44229">
    <property type="entry name" value="15-HYDROXYPROSTAGLANDIN DEHYDROGENASE [NAD(+)]"/>
    <property type="match status" value="1"/>
</dbReference>
<evidence type="ECO:0000256" key="8">
    <source>
        <dbReference type="ARBA" id="ARBA00045705"/>
    </source>
</evidence>
<protein>
    <recommendedName>
        <fullName evidence="5">15-hydroxyprostaglandin dehydrogenase [NAD(+)]</fullName>
        <ecNumber evidence="3">1.1.1.141</ecNumber>
        <ecNumber evidence="4">1.1.1.232</ecNumber>
    </recommendedName>
    <alternativeName>
        <fullName evidence="7">Eicosanoid/docosanoid dehydrogenase [NAD(+)]</fullName>
    </alternativeName>
    <alternativeName>
        <fullName evidence="6">Prostaglandin dehydrogenase 1</fullName>
    </alternativeName>
</protein>
<comment type="catalytic activity">
    <reaction evidence="13">
        <text>(11R)-hydroxy-(5Z,8Z,12E,14Z)-eicosatetraenoate + NAD(+) = 11-oxo-(5Z,8Z,12E,14Z)-eicosatetraenoate + NADH + H(+)</text>
        <dbReference type="Rhea" id="RHEA:48640"/>
        <dbReference type="ChEBI" id="CHEBI:15378"/>
        <dbReference type="ChEBI" id="CHEBI:57540"/>
        <dbReference type="ChEBI" id="CHEBI:57945"/>
        <dbReference type="ChEBI" id="CHEBI:78836"/>
        <dbReference type="ChEBI" id="CHEBI:90697"/>
    </reaction>
    <physiologicalReaction direction="left-to-right" evidence="13">
        <dbReference type="Rhea" id="RHEA:48641"/>
    </physiologicalReaction>
</comment>
<evidence type="ECO:0000256" key="7">
    <source>
        <dbReference type="ARBA" id="ARBA00042026"/>
    </source>
</evidence>